<dbReference type="GO" id="GO:0003676">
    <property type="term" value="F:nucleic acid binding"/>
    <property type="evidence" value="ECO:0007669"/>
    <property type="project" value="InterPro"/>
</dbReference>
<dbReference type="GO" id="GO:0004519">
    <property type="term" value="F:endonuclease activity"/>
    <property type="evidence" value="ECO:0007669"/>
    <property type="project" value="UniProtKB-KW"/>
</dbReference>
<dbReference type="Pfam" id="PF01844">
    <property type="entry name" value="HNH"/>
    <property type="match status" value="1"/>
</dbReference>
<dbReference type="InterPro" id="IPR002711">
    <property type="entry name" value="HNH"/>
</dbReference>
<dbReference type="AlphaFoldDB" id="B2IKM5"/>
<keyword evidence="3" id="KW-1185">Reference proteome</keyword>
<dbReference type="Gene3D" id="1.10.30.50">
    <property type="match status" value="1"/>
</dbReference>
<keyword evidence="2" id="KW-0378">Hydrolase</keyword>
<dbReference type="GO" id="GO:0008270">
    <property type="term" value="F:zinc ion binding"/>
    <property type="evidence" value="ECO:0007669"/>
    <property type="project" value="InterPro"/>
</dbReference>
<dbReference type="STRING" id="395963.Bind_1424"/>
<dbReference type="eggNOG" id="COG3183">
    <property type="taxonomic scope" value="Bacteria"/>
</dbReference>
<dbReference type="CDD" id="cd00085">
    <property type="entry name" value="HNHc"/>
    <property type="match status" value="1"/>
</dbReference>
<accession>B2IKM5</accession>
<proteinExistence type="predicted"/>
<dbReference type="RefSeq" id="WP_012384421.1">
    <property type="nucleotide sequence ID" value="NC_010581.1"/>
</dbReference>
<dbReference type="Proteomes" id="UP000001695">
    <property type="component" value="Chromosome"/>
</dbReference>
<keyword evidence="2" id="KW-0255">Endonuclease</keyword>
<reference evidence="2 3" key="2">
    <citation type="journal article" date="2010" name="J. Bacteriol.">
        <title>Complete genome sequence of Beijerinckia indica subsp. indica.</title>
        <authorList>
            <person name="Tamas I."/>
            <person name="Dedysh S.N."/>
            <person name="Liesack W."/>
            <person name="Stott M.B."/>
            <person name="Alam M."/>
            <person name="Murrell J.C."/>
            <person name="Dunfield P.F."/>
        </authorList>
    </citation>
    <scope>NUCLEOTIDE SEQUENCE [LARGE SCALE GENOMIC DNA]</scope>
    <source>
        <strain evidence="3">ATCC 9039 / DSM 1715 / NCIMB 8712</strain>
    </source>
</reference>
<evidence type="ECO:0000313" key="3">
    <source>
        <dbReference type="Proteomes" id="UP000001695"/>
    </source>
</evidence>
<gene>
    <name evidence="2" type="ordered locus">Bind_1424</name>
</gene>
<dbReference type="EMBL" id="CP001016">
    <property type="protein sequence ID" value="ACB95064.1"/>
    <property type="molecule type" value="Genomic_DNA"/>
</dbReference>
<dbReference type="HOGENOM" id="CLU_923419_0_0_5"/>
<reference evidence="3" key="1">
    <citation type="submission" date="2008-03" db="EMBL/GenBank/DDBJ databases">
        <title>Complete sequence of chromosome of Beijerinckia indica subsp. indica ATCC 9039.</title>
        <authorList>
            <consortium name="US DOE Joint Genome Institute"/>
            <person name="Copeland A."/>
            <person name="Lucas S."/>
            <person name="Lapidus A."/>
            <person name="Glavina del Rio T."/>
            <person name="Dalin E."/>
            <person name="Tice H."/>
            <person name="Bruce D."/>
            <person name="Goodwin L."/>
            <person name="Pitluck S."/>
            <person name="LaButti K."/>
            <person name="Schmutz J."/>
            <person name="Larimer F."/>
            <person name="Land M."/>
            <person name="Hauser L."/>
            <person name="Kyrpides N."/>
            <person name="Mikhailova N."/>
            <person name="Dunfield P.F."/>
            <person name="Dedysh S.N."/>
            <person name="Liesack W."/>
            <person name="Saw J.H."/>
            <person name="Alam M."/>
            <person name="Chen Y."/>
            <person name="Murrell J.C."/>
            <person name="Richardson P."/>
        </authorList>
    </citation>
    <scope>NUCLEOTIDE SEQUENCE [LARGE SCALE GENOMIC DNA]</scope>
    <source>
        <strain evidence="3">ATCC 9039 / DSM 1715 / NCIMB 8712</strain>
    </source>
</reference>
<organism evidence="2 3">
    <name type="scientific">Beijerinckia indica subsp. indica (strain ATCC 9039 / DSM 1715 / NCIMB 8712)</name>
    <dbReference type="NCBI Taxonomy" id="395963"/>
    <lineage>
        <taxon>Bacteria</taxon>
        <taxon>Pseudomonadati</taxon>
        <taxon>Pseudomonadota</taxon>
        <taxon>Alphaproteobacteria</taxon>
        <taxon>Hyphomicrobiales</taxon>
        <taxon>Beijerinckiaceae</taxon>
        <taxon>Beijerinckia</taxon>
    </lineage>
</organism>
<protein>
    <submittedName>
        <fullName evidence="2">HNH endonuclease</fullName>
    </submittedName>
</protein>
<sequence>MTAFTRNNVQNAAVEFVKELRQSRLKQLLRIEHGNVVDNANTGGSVVEVAKLEERRAQIQVWFDKYLDGKNLVFWVGFYANDQSIIKNIIKYCPARMRNGNVFRKSDMKISGKISFLKKRPDDQDLKFPIQEYYDDTNYFGIYETESFNVEKALRFIETVVSSLPEFDSGVSNDIFPENNRILVGEHLRIERKAALARECKKRDRYRCQICNFHFVERYGLLGENFAEAHHKVPLSKLDGEVKNCVDDLVTVCANCHRMLHRLEGKPTDIVKLRRIFKHVGKCTT</sequence>
<dbReference type="SMART" id="SM00507">
    <property type="entry name" value="HNHc"/>
    <property type="match status" value="1"/>
</dbReference>
<name>B2IKM5_BEII9</name>
<dbReference type="InterPro" id="IPR003615">
    <property type="entry name" value="HNH_nuc"/>
</dbReference>
<evidence type="ECO:0000259" key="1">
    <source>
        <dbReference type="SMART" id="SM00507"/>
    </source>
</evidence>
<feature type="domain" description="HNH nuclease" evidence="1">
    <location>
        <begin position="195"/>
        <end position="258"/>
    </location>
</feature>
<dbReference type="KEGG" id="bid:Bind_1424"/>
<keyword evidence="2" id="KW-0540">Nuclease</keyword>
<evidence type="ECO:0000313" key="2">
    <source>
        <dbReference type="EMBL" id="ACB95064.1"/>
    </source>
</evidence>